<protein>
    <submittedName>
        <fullName evidence="1">Uncharacterized protein</fullName>
    </submittedName>
</protein>
<sequence length="109" mass="12393">YPPESAANRPPGINGYSWYQRGFGTRTTTGRGYNTSEGLGRAWTWEVTNGGRRGEVGNDTSYGPYVQDKTKQTRFHKARNWKTIQDVLKKATPKIVGFFKRGYDKELGR</sequence>
<proteinExistence type="predicted"/>
<reference evidence="1" key="1">
    <citation type="journal article" date="2014" name="Front. Microbiol.">
        <title>High frequency of phylogenetically diverse reductive dehalogenase-homologous genes in deep subseafloor sedimentary metagenomes.</title>
        <authorList>
            <person name="Kawai M."/>
            <person name="Futagami T."/>
            <person name="Toyoda A."/>
            <person name="Takaki Y."/>
            <person name="Nishi S."/>
            <person name="Hori S."/>
            <person name="Arai W."/>
            <person name="Tsubouchi T."/>
            <person name="Morono Y."/>
            <person name="Uchiyama I."/>
            <person name="Ito T."/>
            <person name="Fujiyama A."/>
            <person name="Inagaki F."/>
            <person name="Takami H."/>
        </authorList>
    </citation>
    <scope>NUCLEOTIDE SEQUENCE</scope>
    <source>
        <strain evidence="1">Expedition CK06-06</strain>
    </source>
</reference>
<comment type="caution">
    <text evidence="1">The sequence shown here is derived from an EMBL/GenBank/DDBJ whole genome shotgun (WGS) entry which is preliminary data.</text>
</comment>
<feature type="non-terminal residue" evidence="1">
    <location>
        <position position="1"/>
    </location>
</feature>
<gene>
    <name evidence="1" type="ORF">S01H1_82993</name>
</gene>
<dbReference type="EMBL" id="BARS01056333">
    <property type="protein sequence ID" value="GAG42428.1"/>
    <property type="molecule type" value="Genomic_DNA"/>
</dbReference>
<evidence type="ECO:0000313" key="1">
    <source>
        <dbReference type="EMBL" id="GAG42428.1"/>
    </source>
</evidence>
<accession>X0Y0W8</accession>
<name>X0Y0W8_9ZZZZ</name>
<organism evidence="1">
    <name type="scientific">marine sediment metagenome</name>
    <dbReference type="NCBI Taxonomy" id="412755"/>
    <lineage>
        <taxon>unclassified sequences</taxon>
        <taxon>metagenomes</taxon>
        <taxon>ecological metagenomes</taxon>
    </lineage>
</organism>
<dbReference type="AlphaFoldDB" id="X0Y0W8"/>